<dbReference type="EMBL" id="KV425893">
    <property type="protein sequence ID" value="KZW01477.1"/>
    <property type="molecule type" value="Genomic_DNA"/>
</dbReference>
<feature type="region of interest" description="Disordered" evidence="1">
    <location>
        <begin position="62"/>
        <end position="96"/>
    </location>
</feature>
<keyword evidence="3" id="KW-1185">Reference proteome</keyword>
<gene>
    <name evidence="2" type="ORF">EXIGLDRAFT_692278</name>
</gene>
<dbReference type="AlphaFoldDB" id="A0A165P0M5"/>
<evidence type="ECO:0000313" key="3">
    <source>
        <dbReference type="Proteomes" id="UP000077266"/>
    </source>
</evidence>
<name>A0A165P0M5_EXIGL</name>
<evidence type="ECO:0000313" key="2">
    <source>
        <dbReference type="EMBL" id="KZW01477.1"/>
    </source>
</evidence>
<reference evidence="2 3" key="1">
    <citation type="journal article" date="2016" name="Mol. Biol. Evol.">
        <title>Comparative Genomics of Early-Diverging Mushroom-Forming Fungi Provides Insights into the Origins of Lignocellulose Decay Capabilities.</title>
        <authorList>
            <person name="Nagy L.G."/>
            <person name="Riley R."/>
            <person name="Tritt A."/>
            <person name="Adam C."/>
            <person name="Daum C."/>
            <person name="Floudas D."/>
            <person name="Sun H."/>
            <person name="Yadav J.S."/>
            <person name="Pangilinan J."/>
            <person name="Larsson K.H."/>
            <person name="Matsuura K."/>
            <person name="Barry K."/>
            <person name="Labutti K."/>
            <person name="Kuo R."/>
            <person name="Ohm R.A."/>
            <person name="Bhattacharya S.S."/>
            <person name="Shirouzu T."/>
            <person name="Yoshinaga Y."/>
            <person name="Martin F.M."/>
            <person name="Grigoriev I.V."/>
            <person name="Hibbett D.S."/>
        </authorList>
    </citation>
    <scope>NUCLEOTIDE SEQUENCE [LARGE SCALE GENOMIC DNA]</scope>
    <source>
        <strain evidence="2 3">HHB12029</strain>
    </source>
</reference>
<evidence type="ECO:0000256" key="1">
    <source>
        <dbReference type="SAM" id="MobiDB-lite"/>
    </source>
</evidence>
<sequence length="162" mass="17405">MSTGDCKVGGELVSLLDALDKTIDELDLASPSMPGDWRSTCEMDSDNRSWISELFAEVDNLPVQRSGDNFSADPRPTADFDSLDGPPSQEETPSAADTVAALVALGYNFTEGLYYTLVENAAKDNEPDSKERSINTAIARQGVLVLTGYVLNEHQADEGDGV</sequence>
<organism evidence="2 3">
    <name type="scientific">Exidia glandulosa HHB12029</name>
    <dbReference type="NCBI Taxonomy" id="1314781"/>
    <lineage>
        <taxon>Eukaryota</taxon>
        <taxon>Fungi</taxon>
        <taxon>Dikarya</taxon>
        <taxon>Basidiomycota</taxon>
        <taxon>Agaricomycotina</taxon>
        <taxon>Agaricomycetes</taxon>
        <taxon>Auriculariales</taxon>
        <taxon>Exidiaceae</taxon>
        <taxon>Exidia</taxon>
    </lineage>
</organism>
<proteinExistence type="predicted"/>
<dbReference type="Proteomes" id="UP000077266">
    <property type="component" value="Unassembled WGS sequence"/>
</dbReference>
<accession>A0A165P0M5</accession>
<protein>
    <submittedName>
        <fullName evidence="2">Uncharacterized protein</fullName>
    </submittedName>
</protein>
<dbReference type="InParanoid" id="A0A165P0M5"/>